<comment type="caution">
    <text evidence="8">The sequence shown here is derived from an EMBL/GenBank/DDBJ whole genome shotgun (WGS) entry which is preliminary data.</text>
</comment>
<reference evidence="8" key="1">
    <citation type="journal article" date="2020" name="mSystems">
        <title>Genome- and Community-Level Interaction Insights into Carbon Utilization and Element Cycling Functions of Hydrothermarchaeota in Hydrothermal Sediment.</title>
        <authorList>
            <person name="Zhou Z."/>
            <person name="Liu Y."/>
            <person name="Xu W."/>
            <person name="Pan J."/>
            <person name="Luo Z.H."/>
            <person name="Li M."/>
        </authorList>
    </citation>
    <scope>NUCLEOTIDE SEQUENCE [LARGE SCALE GENOMIC DNA]</scope>
    <source>
        <strain evidence="8">HyVt-483</strain>
    </source>
</reference>
<dbReference type="Proteomes" id="UP000886043">
    <property type="component" value="Unassembled WGS sequence"/>
</dbReference>
<keyword evidence="1 6" id="KW-0963">Cytoplasm</keyword>
<keyword evidence="2 6" id="KW-0698">rRNA processing</keyword>
<evidence type="ECO:0000313" key="8">
    <source>
        <dbReference type="EMBL" id="HFC97565.1"/>
    </source>
</evidence>
<dbReference type="GO" id="GO:0005829">
    <property type="term" value="C:cytosol"/>
    <property type="evidence" value="ECO:0007669"/>
    <property type="project" value="TreeGrafter"/>
</dbReference>
<feature type="binding site" evidence="6">
    <location>
        <position position="162"/>
    </location>
    <ligand>
        <name>S-adenosyl-L-methionine</name>
        <dbReference type="ChEBI" id="CHEBI:59789"/>
    </ligand>
</feature>
<dbReference type="AlphaFoldDB" id="A0A7C3H462"/>
<feature type="binding site" evidence="6">
    <location>
        <position position="100"/>
    </location>
    <ligand>
        <name>S-adenosyl-L-methionine</name>
        <dbReference type="ChEBI" id="CHEBI:59789"/>
    </ligand>
</feature>
<dbReference type="Gene3D" id="3.40.50.150">
    <property type="entry name" value="Vaccinia Virus protein VP39"/>
    <property type="match status" value="1"/>
</dbReference>
<evidence type="ECO:0000256" key="3">
    <source>
        <dbReference type="ARBA" id="ARBA00022603"/>
    </source>
</evidence>
<dbReference type="InterPro" id="IPR003682">
    <property type="entry name" value="rRNA_ssu_MeTfrase_G"/>
</dbReference>
<feature type="binding site" evidence="6">
    <location>
        <begin position="146"/>
        <end position="147"/>
    </location>
    <ligand>
        <name>S-adenosyl-L-methionine</name>
        <dbReference type="ChEBI" id="CHEBI:59789"/>
    </ligand>
</feature>
<dbReference type="PANTHER" id="PTHR31760">
    <property type="entry name" value="S-ADENOSYL-L-METHIONINE-DEPENDENT METHYLTRANSFERASES SUPERFAMILY PROTEIN"/>
    <property type="match status" value="1"/>
</dbReference>
<keyword evidence="3 6" id="KW-0489">Methyltransferase</keyword>
<dbReference type="SUPFAM" id="SSF53335">
    <property type="entry name" value="S-adenosyl-L-methionine-dependent methyltransferases"/>
    <property type="match status" value="1"/>
</dbReference>
<protein>
    <recommendedName>
        <fullName evidence="6">Ribosomal RNA small subunit methyltransferase G</fullName>
        <ecNumber evidence="6">2.1.1.-</ecNumber>
    </recommendedName>
    <alternativeName>
        <fullName evidence="6">16S rRNA 7-methylguanosine methyltransferase</fullName>
        <shortName evidence="6">16S rRNA m7G methyltransferase</shortName>
    </alternativeName>
</protein>
<proteinExistence type="inferred from homology"/>
<organism evidence="8">
    <name type="scientific">Thermosulfurimonas dismutans</name>
    <dbReference type="NCBI Taxonomy" id="999894"/>
    <lineage>
        <taxon>Bacteria</taxon>
        <taxon>Pseudomonadati</taxon>
        <taxon>Thermodesulfobacteriota</taxon>
        <taxon>Thermodesulfobacteria</taxon>
        <taxon>Thermodesulfobacteriales</taxon>
        <taxon>Thermodesulfobacteriaceae</taxon>
        <taxon>Thermosulfurimonas</taxon>
    </lineage>
</organism>
<sequence length="230" mass="25619">MGGRKLHRAPPAGGGRGFSARPEPMSPERFRREIRKLAPGADPEPLFLLAELLREMAYPLGLIGEDREDLLRERHLLDSARLVPYLSSGPVADLGSGAGLPGLVLAVLRPDLEIWLIEPRRKAVSFLEYARAKLGLKRVKILRARAQDPEVPREYFHTVTARAVAELARLWEYAAPLLLPEGYLLALKGPRAPQEIRNLQDLHPELQVQAFRYPLSGKGTGLVVKIRRGV</sequence>
<dbReference type="GO" id="GO:0070043">
    <property type="term" value="F:rRNA (guanine-N7-)-methyltransferase activity"/>
    <property type="evidence" value="ECO:0007669"/>
    <property type="project" value="UniProtKB-UniRule"/>
</dbReference>
<evidence type="ECO:0000256" key="4">
    <source>
        <dbReference type="ARBA" id="ARBA00022679"/>
    </source>
</evidence>
<dbReference type="InterPro" id="IPR029063">
    <property type="entry name" value="SAM-dependent_MTases_sf"/>
</dbReference>
<evidence type="ECO:0000256" key="2">
    <source>
        <dbReference type="ARBA" id="ARBA00022552"/>
    </source>
</evidence>
<comment type="caution">
    <text evidence="6">Lacks conserved residue(s) required for the propagation of feature annotation.</text>
</comment>
<accession>A0A7C3H462</accession>
<evidence type="ECO:0000256" key="1">
    <source>
        <dbReference type="ARBA" id="ARBA00022490"/>
    </source>
</evidence>
<comment type="subcellular location">
    <subcellularLocation>
        <location evidence="6">Cytoplasm</location>
    </subcellularLocation>
</comment>
<feature type="binding site" evidence="6">
    <location>
        <position position="95"/>
    </location>
    <ligand>
        <name>S-adenosyl-L-methionine</name>
        <dbReference type="ChEBI" id="CHEBI:59789"/>
    </ligand>
</feature>
<dbReference type="EMBL" id="DRMH01000044">
    <property type="protein sequence ID" value="HFC97565.1"/>
    <property type="molecule type" value="Genomic_DNA"/>
</dbReference>
<keyword evidence="5 6" id="KW-0949">S-adenosyl-L-methionine</keyword>
<evidence type="ECO:0000256" key="6">
    <source>
        <dbReference type="HAMAP-Rule" id="MF_00074"/>
    </source>
</evidence>
<dbReference type="PANTHER" id="PTHR31760:SF0">
    <property type="entry name" value="S-ADENOSYL-L-METHIONINE-DEPENDENT METHYLTRANSFERASES SUPERFAMILY PROTEIN"/>
    <property type="match status" value="1"/>
</dbReference>
<dbReference type="HAMAP" id="MF_00074">
    <property type="entry name" value="16SrRNA_methyltr_G"/>
    <property type="match status" value="1"/>
</dbReference>
<dbReference type="NCBIfam" id="TIGR00138">
    <property type="entry name" value="rsmG_gidB"/>
    <property type="match status" value="1"/>
</dbReference>
<dbReference type="EC" id="2.1.1.-" evidence="6"/>
<dbReference type="CDD" id="cd02440">
    <property type="entry name" value="AdoMet_MTases"/>
    <property type="match status" value="1"/>
</dbReference>
<evidence type="ECO:0000256" key="7">
    <source>
        <dbReference type="SAM" id="MobiDB-lite"/>
    </source>
</evidence>
<keyword evidence="4 6" id="KW-0808">Transferase</keyword>
<evidence type="ECO:0000256" key="5">
    <source>
        <dbReference type="ARBA" id="ARBA00022691"/>
    </source>
</evidence>
<feature type="region of interest" description="Disordered" evidence="7">
    <location>
        <begin position="1"/>
        <end position="25"/>
    </location>
</feature>
<name>A0A7C3H462_9BACT</name>
<gene>
    <name evidence="6 8" type="primary">rsmG</name>
    <name evidence="8" type="ORF">ENJ40_03775</name>
</gene>
<dbReference type="Pfam" id="PF02527">
    <property type="entry name" value="GidB"/>
    <property type="match status" value="1"/>
</dbReference>
<comment type="similarity">
    <text evidence="6">Belongs to the methyltransferase superfamily. RNA methyltransferase RsmG family.</text>
</comment>
<comment type="function">
    <text evidence="6">Specifically methylates the N7 position of a guanine in 16S rRNA.</text>
</comment>